<dbReference type="EMBL" id="APJZ01000001">
    <property type="protein sequence ID" value="EOD42824.1"/>
    <property type="molecule type" value="Genomic_DNA"/>
</dbReference>
<dbReference type="Proteomes" id="UP000053279">
    <property type="component" value="Unassembled WGS sequence"/>
</dbReference>
<organism evidence="1 2">
    <name type="scientific">Nanobsidianus stetteri</name>
    <dbReference type="NCBI Taxonomy" id="1294122"/>
    <lineage>
        <taxon>Archaea</taxon>
        <taxon>Nanobdellota</taxon>
        <taxon>Candidatus Nanoarchaeia</taxon>
        <taxon>Nanoarchaeales</taxon>
        <taxon>Nanopusillaceae</taxon>
        <taxon>Candidatus Nanobsidianus</taxon>
    </lineage>
</organism>
<comment type="caution">
    <text evidence="1">The sequence shown here is derived from an EMBL/GenBank/DDBJ whole genome shotgun (WGS) entry which is preliminary data.</text>
</comment>
<protein>
    <submittedName>
        <fullName evidence="1">Uncharacterized protein</fullName>
    </submittedName>
</protein>
<evidence type="ECO:0000313" key="2">
    <source>
        <dbReference type="Proteomes" id="UP000053279"/>
    </source>
</evidence>
<reference evidence="1 2" key="1">
    <citation type="submission" date="2013-02" db="EMBL/GenBank/DDBJ databases">
        <title>Insights into archaeal evolution and symbiosis from the genomes of a Nanoarchaeon and its crenarchaeal host from Yellowstone National Park.</title>
        <authorList>
            <person name="Podar M."/>
            <person name="Makarova K.S."/>
            <person name="Graham D.E."/>
            <person name="Wolf Y.I."/>
            <person name="Koonin E.V."/>
            <person name="Reysenbach A.-L."/>
        </authorList>
    </citation>
    <scope>NUCLEOTIDE SEQUENCE [LARGE SCALE GENOMIC DNA]</scope>
</reference>
<keyword evidence="2" id="KW-1185">Reference proteome</keyword>
<accession>R1GAD9</accession>
<gene>
    <name evidence="1" type="ORF">Nst1_164</name>
</gene>
<name>R1GAD9_NANST</name>
<evidence type="ECO:0000313" key="1">
    <source>
        <dbReference type="EMBL" id="EOD42824.1"/>
    </source>
</evidence>
<dbReference type="AlphaFoldDB" id="R1GAD9"/>
<proteinExistence type="predicted"/>
<sequence length="245" mass="29106">MDELLARIHVKSYESNQPILQTVIENDSILSLLMKISKGQLSKNDIDLYYSTILYLIRQNFIIKENNGYYLKDNSKAIIEKIKYELELLKNINNENLDGIDTYSLLEFACENIVEINRSKKIKYPFSYIIFRHYNQQDPFTSYFIGRNGIILISLYSLSCKNRECYNWWYPPKQIKKFLFNDIPKCYDILRNKLDITPLVKFGLVYQRVGGNDRSRYKLSEEGYNVTKFILKNLESAIVYQQKFQ</sequence>